<evidence type="ECO:0000256" key="1">
    <source>
        <dbReference type="SAM" id="MobiDB-lite"/>
    </source>
</evidence>
<feature type="region of interest" description="Disordered" evidence="1">
    <location>
        <begin position="64"/>
        <end position="83"/>
    </location>
</feature>
<dbReference type="InParanoid" id="D2VUQ7"/>
<evidence type="ECO:0000313" key="3">
    <source>
        <dbReference type="Proteomes" id="UP000006671"/>
    </source>
</evidence>
<dbReference type="InterPro" id="IPR009091">
    <property type="entry name" value="RCC1/BLIP-II"/>
</dbReference>
<sequence>MIIKLAKFGELFSFGGNSKGQCACSSKAKNVSAWNPCLFDIGEIMEDNLNTRVSKSNVSYEIKNKKERRKDKRKEERLNPDKNRKKKKEKCEQVVVKTFCVNEFACGRNHSVLICNDWKKIMISGEYDCGKGKTIKSSWFIPFKELSLKPGQEKFTHLETFENTILTVIDKRFIVLNCEGRIQEFDVLQRFGYSEISEIALGSMDSFAFTTKNGRIFIYSGSAWIETLNSPNYVFYDLISASCFKIKNLKDGTAKSYYSHGYSTDLSQFKESTFEILPSYLSYFEIDKQNNKIYCCGANQNNQLGLKEPKYNSSTVHEYLSELLERFNFIDVKYGHGFSLVSMAKKNSSKKKKLNDNFKNLLNDRSSFFIDLTIETAS</sequence>
<dbReference type="KEGG" id="ngr:NAEGRDRAFT_72749"/>
<keyword evidence="3" id="KW-1185">Reference proteome</keyword>
<dbReference type="Proteomes" id="UP000006671">
    <property type="component" value="Unassembled WGS sequence"/>
</dbReference>
<dbReference type="EMBL" id="GG738899">
    <property type="protein sequence ID" value="EFC39550.1"/>
    <property type="molecule type" value="Genomic_DNA"/>
</dbReference>
<dbReference type="Gene3D" id="2.130.10.30">
    <property type="entry name" value="Regulator of chromosome condensation 1/beta-lactamase-inhibitor protein II"/>
    <property type="match status" value="1"/>
</dbReference>
<gene>
    <name evidence="2" type="ORF">NAEGRDRAFT_72749</name>
</gene>
<dbReference type="AlphaFoldDB" id="D2VUQ7"/>
<dbReference type="OMA" id="IMISGEY"/>
<protein>
    <submittedName>
        <fullName evidence="2">Predicted protein</fullName>
    </submittedName>
</protein>
<dbReference type="RefSeq" id="XP_002672294.1">
    <property type="nucleotide sequence ID" value="XM_002672248.1"/>
</dbReference>
<name>D2VUQ7_NAEGR</name>
<dbReference type="GeneID" id="8850923"/>
<dbReference type="VEuPathDB" id="AmoebaDB:NAEGRDRAFT_72749"/>
<proteinExistence type="predicted"/>
<reference evidence="2 3" key="1">
    <citation type="journal article" date="2010" name="Cell">
        <title>The genome of Naegleria gruberi illuminates early eukaryotic versatility.</title>
        <authorList>
            <person name="Fritz-Laylin L.K."/>
            <person name="Prochnik S.E."/>
            <person name="Ginger M.L."/>
            <person name="Dacks J.B."/>
            <person name="Carpenter M.L."/>
            <person name="Field M.C."/>
            <person name="Kuo A."/>
            <person name="Paredez A."/>
            <person name="Chapman J."/>
            <person name="Pham J."/>
            <person name="Shu S."/>
            <person name="Neupane R."/>
            <person name="Cipriano M."/>
            <person name="Mancuso J."/>
            <person name="Tu H."/>
            <person name="Salamov A."/>
            <person name="Lindquist E."/>
            <person name="Shapiro H."/>
            <person name="Lucas S."/>
            <person name="Grigoriev I.V."/>
            <person name="Cande W.Z."/>
            <person name="Fulton C."/>
            <person name="Rokhsar D.S."/>
            <person name="Dawson S.C."/>
        </authorList>
    </citation>
    <scope>NUCLEOTIDE SEQUENCE [LARGE SCALE GENOMIC DNA]</scope>
    <source>
        <strain evidence="2 3">NEG-M</strain>
    </source>
</reference>
<evidence type="ECO:0000313" key="2">
    <source>
        <dbReference type="EMBL" id="EFC39550.1"/>
    </source>
</evidence>
<dbReference type="SUPFAM" id="SSF50985">
    <property type="entry name" value="RCC1/BLIP-II"/>
    <property type="match status" value="1"/>
</dbReference>
<accession>D2VUQ7</accession>
<organism evidence="3">
    <name type="scientific">Naegleria gruberi</name>
    <name type="common">Amoeba</name>
    <dbReference type="NCBI Taxonomy" id="5762"/>
    <lineage>
        <taxon>Eukaryota</taxon>
        <taxon>Discoba</taxon>
        <taxon>Heterolobosea</taxon>
        <taxon>Tetramitia</taxon>
        <taxon>Eutetramitia</taxon>
        <taxon>Vahlkampfiidae</taxon>
        <taxon>Naegleria</taxon>
    </lineage>
</organism>
<feature type="compositionally biased region" description="Basic and acidic residues" evidence="1">
    <location>
        <begin position="73"/>
        <end position="82"/>
    </location>
</feature>